<proteinExistence type="predicted"/>
<sequence length="414" mass="45770">MGWYSGAVRAAKSVVNNFTQHQKERQEARKQRKKYINPLTSCTNKKKKNAGDNDTVGLLSETTATDFSLQLYPRRKTAAGPRSTAASTTAAQSCTSRCSLSRPLPFWNQPRSIIIEQVIEQQQSASMDEDDIEYHDGDDYDFQSLLDDGDDNSSGISSLESLDHLLFDDDDEEFDTDDYMPASFAEQLRAGLSKLTELKEDDDDESGSTGSSSGDLFSTADSDFMLPPPAGTTISSLTTFQQQDHTLTTQRTLFHDTSAASVDDSELEELEFDSDDFCLPPPASRSLVEYEQTSPPQRPATSLSQLQQVAAAHAAHQHPYHSYAPPVRHAKKNYASAVDDELESLGLDDDPELIDEIYTHDYAAAASPYGYGAPTSYQQHPSYGTTPVIGRDIEVSVCFLVVDDDEDDDMEWDC</sequence>
<dbReference type="AlphaFoldDB" id="A0A7S1YJB8"/>
<feature type="region of interest" description="Disordered" evidence="1">
    <location>
        <begin position="198"/>
        <end position="232"/>
    </location>
</feature>
<dbReference type="EMBL" id="HBGK01044170">
    <property type="protein sequence ID" value="CAD9303849.1"/>
    <property type="molecule type" value="Transcribed_RNA"/>
</dbReference>
<evidence type="ECO:0000313" key="2">
    <source>
        <dbReference type="EMBL" id="CAD9303849.1"/>
    </source>
</evidence>
<protein>
    <submittedName>
        <fullName evidence="2">Uncharacterized protein</fullName>
    </submittedName>
</protein>
<feature type="region of interest" description="Disordered" evidence="1">
    <location>
        <begin position="121"/>
        <end position="154"/>
    </location>
</feature>
<gene>
    <name evidence="2" type="ORF">GOCE00092_LOCUS23170</name>
</gene>
<evidence type="ECO:0000256" key="1">
    <source>
        <dbReference type="SAM" id="MobiDB-lite"/>
    </source>
</evidence>
<accession>A0A7S1YJB8</accession>
<reference evidence="2" key="1">
    <citation type="submission" date="2021-01" db="EMBL/GenBank/DDBJ databases">
        <authorList>
            <person name="Corre E."/>
            <person name="Pelletier E."/>
            <person name="Niang G."/>
            <person name="Scheremetjew M."/>
            <person name="Finn R."/>
            <person name="Kale V."/>
            <person name="Holt S."/>
            <person name="Cochrane G."/>
            <person name="Meng A."/>
            <person name="Brown T."/>
            <person name="Cohen L."/>
        </authorList>
    </citation>
    <scope>NUCLEOTIDE SEQUENCE</scope>
    <source>
        <strain evidence="2">CCMP 410</strain>
    </source>
</reference>
<feature type="compositionally biased region" description="Polar residues" evidence="1">
    <location>
        <begin position="291"/>
        <end position="302"/>
    </location>
</feature>
<name>A0A7S1YJB8_9STRA</name>
<feature type="compositionally biased region" description="Acidic residues" evidence="1">
    <location>
        <begin position="127"/>
        <end position="151"/>
    </location>
</feature>
<feature type="region of interest" description="Disordered" evidence="1">
    <location>
        <begin position="288"/>
        <end position="309"/>
    </location>
</feature>
<organism evidence="2">
    <name type="scientific">Grammatophora oceanica</name>
    <dbReference type="NCBI Taxonomy" id="210454"/>
    <lineage>
        <taxon>Eukaryota</taxon>
        <taxon>Sar</taxon>
        <taxon>Stramenopiles</taxon>
        <taxon>Ochrophyta</taxon>
        <taxon>Bacillariophyta</taxon>
        <taxon>Fragilariophyceae</taxon>
        <taxon>Fragilariophycidae</taxon>
        <taxon>Rhabdonematales</taxon>
        <taxon>Grammatophoraceae</taxon>
        <taxon>Grammatophora</taxon>
    </lineage>
</organism>